<sequence>MKIALLSGSIVGSKTQTAMKIIQNKIIEQHPSAEVTFIDLKELSVEFSDGRNYLDYSGDTLYVTTTLMEADLILIGSPTFQASIPATLKNVFDLLPQSAFEQKIIGIVMTAGSPKHFLVAEMQLKPIINYMKGNLVANYVFIEEKDFYQTTITSDDVLFRIDKLIEDAIVLTKAYQQVWKEQEDSYDF</sequence>
<dbReference type="PANTHER" id="PTHR43408">
    <property type="entry name" value="FMN REDUCTASE (NADPH)"/>
    <property type="match status" value="1"/>
</dbReference>
<evidence type="ECO:0000313" key="5">
    <source>
        <dbReference type="EMBL" id="GGI65549.1"/>
    </source>
</evidence>
<keyword evidence="1" id="KW-0285">Flavoprotein</keyword>
<dbReference type="PANTHER" id="PTHR43408:SF2">
    <property type="entry name" value="FMN REDUCTASE (NADPH)"/>
    <property type="match status" value="1"/>
</dbReference>
<gene>
    <name evidence="5" type="ORF">GCM10011482_12030</name>
</gene>
<dbReference type="RefSeq" id="WP_188367386.1">
    <property type="nucleotide sequence ID" value="NZ_BMDT01000004.1"/>
</dbReference>
<evidence type="ECO:0000259" key="4">
    <source>
        <dbReference type="Pfam" id="PF03358"/>
    </source>
</evidence>
<protein>
    <submittedName>
        <fullName evidence="5">FMN reductase</fullName>
    </submittedName>
</protein>
<dbReference type="EMBL" id="BMDT01000004">
    <property type="protein sequence ID" value="GGI65549.1"/>
    <property type="molecule type" value="Genomic_DNA"/>
</dbReference>
<proteinExistence type="predicted"/>
<keyword evidence="3" id="KW-0560">Oxidoreductase</keyword>
<evidence type="ECO:0000313" key="6">
    <source>
        <dbReference type="Proteomes" id="UP000622610"/>
    </source>
</evidence>
<dbReference type="SUPFAM" id="SSF52218">
    <property type="entry name" value="Flavoproteins"/>
    <property type="match status" value="1"/>
</dbReference>
<evidence type="ECO:0000256" key="2">
    <source>
        <dbReference type="ARBA" id="ARBA00022643"/>
    </source>
</evidence>
<dbReference type="Gene3D" id="3.40.50.360">
    <property type="match status" value="1"/>
</dbReference>
<dbReference type="GO" id="GO:0016491">
    <property type="term" value="F:oxidoreductase activity"/>
    <property type="evidence" value="ECO:0007669"/>
    <property type="project" value="UniProtKB-KW"/>
</dbReference>
<reference evidence="5" key="1">
    <citation type="journal article" date="2014" name="Int. J. Syst. Evol. Microbiol.">
        <title>Complete genome sequence of Corynebacterium casei LMG S-19264T (=DSM 44701T), isolated from a smear-ripened cheese.</title>
        <authorList>
            <consortium name="US DOE Joint Genome Institute (JGI-PGF)"/>
            <person name="Walter F."/>
            <person name="Albersmeier A."/>
            <person name="Kalinowski J."/>
            <person name="Ruckert C."/>
        </authorList>
    </citation>
    <scope>NUCLEOTIDE SEQUENCE</scope>
    <source>
        <strain evidence="5">CCM 8433</strain>
    </source>
</reference>
<name>A0A917JHT2_9ENTE</name>
<dbReference type="Pfam" id="PF03358">
    <property type="entry name" value="FMN_red"/>
    <property type="match status" value="1"/>
</dbReference>
<evidence type="ECO:0000256" key="1">
    <source>
        <dbReference type="ARBA" id="ARBA00022630"/>
    </source>
</evidence>
<dbReference type="InterPro" id="IPR005025">
    <property type="entry name" value="FMN_Rdtase-like_dom"/>
</dbReference>
<evidence type="ECO:0000256" key="3">
    <source>
        <dbReference type="ARBA" id="ARBA00023002"/>
    </source>
</evidence>
<keyword evidence="6" id="KW-1185">Reference proteome</keyword>
<comment type="caution">
    <text evidence="5">The sequence shown here is derived from an EMBL/GenBank/DDBJ whole genome shotgun (WGS) entry which is preliminary data.</text>
</comment>
<dbReference type="InterPro" id="IPR029039">
    <property type="entry name" value="Flavoprotein-like_sf"/>
</dbReference>
<dbReference type="InterPro" id="IPR051814">
    <property type="entry name" value="NAD(P)H-dep_FMN_reductase"/>
</dbReference>
<accession>A0A917JHT2</accession>
<feature type="domain" description="NADPH-dependent FMN reductase-like" evidence="4">
    <location>
        <begin position="1"/>
        <end position="143"/>
    </location>
</feature>
<dbReference type="AlphaFoldDB" id="A0A917JHT2"/>
<organism evidence="5 6">
    <name type="scientific">Enterococcus alcedinis</name>
    <dbReference type="NCBI Taxonomy" id="1274384"/>
    <lineage>
        <taxon>Bacteria</taxon>
        <taxon>Bacillati</taxon>
        <taxon>Bacillota</taxon>
        <taxon>Bacilli</taxon>
        <taxon>Lactobacillales</taxon>
        <taxon>Enterococcaceae</taxon>
        <taxon>Enterococcus</taxon>
    </lineage>
</organism>
<keyword evidence="2" id="KW-0288">FMN</keyword>
<dbReference type="Proteomes" id="UP000622610">
    <property type="component" value="Unassembled WGS sequence"/>
</dbReference>
<reference evidence="5" key="2">
    <citation type="submission" date="2020-09" db="EMBL/GenBank/DDBJ databases">
        <authorList>
            <person name="Sun Q."/>
            <person name="Sedlacek I."/>
        </authorList>
    </citation>
    <scope>NUCLEOTIDE SEQUENCE</scope>
    <source>
        <strain evidence="5">CCM 8433</strain>
    </source>
</reference>